<evidence type="ECO:0000256" key="1">
    <source>
        <dbReference type="ARBA" id="ARBA00004651"/>
    </source>
</evidence>
<keyword evidence="5 6" id="KW-0472">Membrane</keyword>
<feature type="transmembrane region" description="Helical" evidence="6">
    <location>
        <begin position="423"/>
        <end position="441"/>
    </location>
</feature>
<keyword evidence="4 6" id="KW-1133">Transmembrane helix</keyword>
<dbReference type="Gene3D" id="1.20.1740.10">
    <property type="entry name" value="Amino acid/polyamine transporter I"/>
    <property type="match status" value="1"/>
</dbReference>
<keyword evidence="3 6" id="KW-0812">Transmembrane</keyword>
<dbReference type="GO" id="GO:0022857">
    <property type="term" value="F:transmembrane transporter activity"/>
    <property type="evidence" value="ECO:0007669"/>
    <property type="project" value="InterPro"/>
</dbReference>
<reference evidence="7 8" key="1">
    <citation type="submission" date="2019-06" db="EMBL/GenBank/DDBJ databases">
        <title>Sequencing the genomes of 1000 actinobacteria strains.</title>
        <authorList>
            <person name="Klenk H.-P."/>
        </authorList>
    </citation>
    <scope>NUCLEOTIDE SEQUENCE [LARGE SCALE GENOMIC DNA]</scope>
    <source>
        <strain evidence="7 8">DSM 45301</strain>
    </source>
</reference>
<dbReference type="PANTHER" id="PTHR42770:SF11">
    <property type="entry name" value="INNER MEMBRANE TRANSPORT PROTEIN YBAT"/>
    <property type="match status" value="1"/>
</dbReference>
<protein>
    <submittedName>
        <fullName evidence="7">Amino acid/polyamine/organocation transporter (APC superfamily)</fullName>
    </submittedName>
</protein>
<feature type="transmembrane region" description="Helical" evidence="6">
    <location>
        <begin position="205"/>
        <end position="222"/>
    </location>
</feature>
<dbReference type="InterPro" id="IPR002293">
    <property type="entry name" value="AA/rel_permease1"/>
</dbReference>
<feature type="transmembrane region" description="Helical" evidence="6">
    <location>
        <begin position="164"/>
        <end position="185"/>
    </location>
</feature>
<feature type="transmembrane region" description="Helical" evidence="6">
    <location>
        <begin position="341"/>
        <end position="358"/>
    </location>
</feature>
<dbReference type="PANTHER" id="PTHR42770">
    <property type="entry name" value="AMINO ACID TRANSPORTER-RELATED"/>
    <property type="match status" value="1"/>
</dbReference>
<feature type="transmembrane region" description="Helical" evidence="6">
    <location>
        <begin position="364"/>
        <end position="386"/>
    </location>
</feature>
<dbReference type="Proteomes" id="UP000315677">
    <property type="component" value="Unassembled WGS sequence"/>
</dbReference>
<evidence type="ECO:0000256" key="3">
    <source>
        <dbReference type="ARBA" id="ARBA00022692"/>
    </source>
</evidence>
<dbReference type="AlphaFoldDB" id="A0A543D1D8"/>
<dbReference type="OrthoDB" id="4568421at2"/>
<organism evidence="7 8">
    <name type="scientific">Pseudonocardia kunmingensis</name>
    <dbReference type="NCBI Taxonomy" id="630975"/>
    <lineage>
        <taxon>Bacteria</taxon>
        <taxon>Bacillati</taxon>
        <taxon>Actinomycetota</taxon>
        <taxon>Actinomycetes</taxon>
        <taxon>Pseudonocardiales</taxon>
        <taxon>Pseudonocardiaceae</taxon>
        <taxon>Pseudonocardia</taxon>
    </lineage>
</organism>
<feature type="transmembrane region" description="Helical" evidence="6">
    <location>
        <begin position="288"/>
        <end position="313"/>
    </location>
</feature>
<dbReference type="PIRSF" id="PIRSF006060">
    <property type="entry name" value="AA_transporter"/>
    <property type="match status" value="1"/>
</dbReference>
<accession>A0A543D1D8</accession>
<feature type="transmembrane region" description="Helical" evidence="6">
    <location>
        <begin position="100"/>
        <end position="125"/>
    </location>
</feature>
<feature type="transmembrane region" description="Helical" evidence="6">
    <location>
        <begin position="131"/>
        <end position="152"/>
    </location>
</feature>
<sequence>MGDERSTSTADHGERGAPTLRRAITRRALLLFVVGDILGAGIYTLVGEAAAQAGGALWLALLVALGLALLTAASYAELVTRFPQAGGAAVFAHRAFGSRAVSFLVGFCGLAAGVTSVAGLSLAFAGEYLDALVPLPALPVALVFLVAVGLLNARGISESMRANIVMTLVEAAGLVLVVVLGALVIGRGDADASRLADLPPGGAGGVALAVLAGAALAFYSFVGFETSANMAEETRDVRRNYPVALIGGLLLAGALYLLVGLVVTLTVPVEALAGSTGPLLEVVRLADVGIPVWLFSVVALVAVANTALLSGIYSSRLAYGMATDGLLPPVLARVLPGRRTPWVAIVATLAVSMALTLTGDLTDLANTVVLLLLVTFGSTNLAVIVLRRRPDQGEPDHVRIPLALPWLGLLSCVALAAQQEATVWLRAALLLLLGVVLYGVARLGDRAARRCSGAVQEPGRG</sequence>
<dbReference type="EMBL" id="VFPA01000006">
    <property type="protein sequence ID" value="TQM03131.1"/>
    <property type="molecule type" value="Genomic_DNA"/>
</dbReference>
<proteinExistence type="predicted"/>
<evidence type="ECO:0000313" key="7">
    <source>
        <dbReference type="EMBL" id="TQM03131.1"/>
    </source>
</evidence>
<gene>
    <name evidence="7" type="ORF">FB558_7781</name>
</gene>
<feature type="transmembrane region" description="Helical" evidence="6">
    <location>
        <begin position="58"/>
        <end position="79"/>
    </location>
</feature>
<evidence type="ECO:0000256" key="2">
    <source>
        <dbReference type="ARBA" id="ARBA00022475"/>
    </source>
</evidence>
<keyword evidence="2" id="KW-1003">Cell membrane</keyword>
<evidence type="ECO:0000313" key="8">
    <source>
        <dbReference type="Proteomes" id="UP000315677"/>
    </source>
</evidence>
<feature type="transmembrane region" description="Helical" evidence="6">
    <location>
        <begin position="398"/>
        <end position="417"/>
    </location>
</feature>
<comment type="caution">
    <text evidence="7">The sequence shown here is derived from an EMBL/GenBank/DDBJ whole genome shotgun (WGS) entry which is preliminary data.</text>
</comment>
<feature type="transmembrane region" description="Helical" evidence="6">
    <location>
        <begin position="28"/>
        <end position="46"/>
    </location>
</feature>
<keyword evidence="8" id="KW-1185">Reference proteome</keyword>
<dbReference type="Pfam" id="PF13520">
    <property type="entry name" value="AA_permease_2"/>
    <property type="match status" value="1"/>
</dbReference>
<dbReference type="InterPro" id="IPR050367">
    <property type="entry name" value="APC_superfamily"/>
</dbReference>
<feature type="transmembrane region" description="Helical" evidence="6">
    <location>
        <begin position="243"/>
        <end position="268"/>
    </location>
</feature>
<evidence type="ECO:0000256" key="6">
    <source>
        <dbReference type="SAM" id="Phobius"/>
    </source>
</evidence>
<evidence type="ECO:0000256" key="4">
    <source>
        <dbReference type="ARBA" id="ARBA00022989"/>
    </source>
</evidence>
<dbReference type="RefSeq" id="WP_142063002.1">
    <property type="nucleotide sequence ID" value="NZ_VFPA01000006.1"/>
</dbReference>
<comment type="subcellular location">
    <subcellularLocation>
        <location evidence="1">Cell membrane</location>
        <topology evidence="1">Multi-pass membrane protein</topology>
    </subcellularLocation>
</comment>
<dbReference type="GO" id="GO:0005886">
    <property type="term" value="C:plasma membrane"/>
    <property type="evidence" value="ECO:0007669"/>
    <property type="project" value="UniProtKB-SubCell"/>
</dbReference>
<evidence type="ECO:0000256" key="5">
    <source>
        <dbReference type="ARBA" id="ARBA00023136"/>
    </source>
</evidence>
<name>A0A543D1D8_9PSEU</name>